<proteinExistence type="predicted"/>
<keyword evidence="3" id="KW-1185">Reference proteome</keyword>
<organism evidence="2 3">
    <name type="scientific">Peribacillus simplex</name>
    <dbReference type="NCBI Taxonomy" id="1478"/>
    <lineage>
        <taxon>Bacteria</taxon>
        <taxon>Bacillati</taxon>
        <taxon>Bacillota</taxon>
        <taxon>Bacilli</taxon>
        <taxon>Bacillales</taxon>
        <taxon>Bacillaceae</taxon>
        <taxon>Peribacillus</taxon>
    </lineage>
</organism>
<comment type="caution">
    <text evidence="2">The sequence shown here is derived from an EMBL/GenBank/DDBJ whole genome shotgun (WGS) entry which is preliminary data.</text>
</comment>
<dbReference type="EMBL" id="LNNH01000002">
    <property type="protein sequence ID" value="KWW22649.1"/>
    <property type="molecule type" value="Genomic_DNA"/>
</dbReference>
<accession>A0A120GRC5</accession>
<name>A0A120GRC5_9BACI</name>
<reference evidence="2 3" key="1">
    <citation type="submission" date="2015-11" db="EMBL/GenBank/DDBJ databases">
        <title>Genome Sequence of Bacillus simplex strain VanAntwerpen2.</title>
        <authorList>
            <person name="Couger M.B."/>
        </authorList>
    </citation>
    <scope>NUCLEOTIDE SEQUENCE [LARGE SCALE GENOMIC DNA]</scope>
    <source>
        <strain evidence="2 3">VanAntwerpen02</strain>
    </source>
</reference>
<feature type="domain" description="Conserved hypothetical protein CHP03032" evidence="1">
    <location>
        <begin position="68"/>
        <end position="283"/>
    </location>
</feature>
<dbReference type="AlphaFoldDB" id="A0A120GRC5"/>
<dbReference type="Pfam" id="PF16261">
    <property type="entry name" value="DUF4915"/>
    <property type="match status" value="1"/>
</dbReference>
<gene>
    <name evidence="2" type="ORF">AS888_03290</name>
</gene>
<protein>
    <recommendedName>
        <fullName evidence="1">Conserved hypothetical protein CHP03032 domain-containing protein</fullName>
    </recommendedName>
</protein>
<dbReference type="Proteomes" id="UP000064189">
    <property type="component" value="Unassembled WGS sequence"/>
</dbReference>
<evidence type="ECO:0000259" key="1">
    <source>
        <dbReference type="Pfam" id="PF16261"/>
    </source>
</evidence>
<evidence type="ECO:0000313" key="2">
    <source>
        <dbReference type="EMBL" id="KWW22649.1"/>
    </source>
</evidence>
<evidence type="ECO:0000313" key="3">
    <source>
        <dbReference type="Proteomes" id="UP000064189"/>
    </source>
</evidence>
<dbReference type="InterPro" id="IPR017481">
    <property type="entry name" value="CHP03032"/>
</dbReference>
<sequence length="284" mass="32396">MIPIDDCKLLISCCNHKGGLYLVDIKHQQYEMKKVLDVGCTGITKYGSSFVVISNLHGIFILDENLKVIKNKPLSTDLDLHGIAIDNDKAYIVETKTNSIGIYSLKNDLERIDEIRFSPENDDVSHVNDLYIVNETLYVSMFSNPPKKKLTSFASYFPHKTIPRGVILEYSLEERKVVKICHDKLFQPHSVLHHDHNLYYCVSGEFLVKRNEEEIFKCLGYTRGLAVNNQMMVIGQSESRHIPILLTKHTNVLLDCGIYVHDISSKLSSFIHIPSEEIYGILVI</sequence>
<dbReference type="RefSeq" id="WP_061140166.1">
    <property type="nucleotide sequence ID" value="NZ_LNNH01000002.1"/>
</dbReference>
<dbReference type="SUPFAM" id="SSF63825">
    <property type="entry name" value="YWTD domain"/>
    <property type="match status" value="1"/>
</dbReference>